<protein>
    <recommendedName>
        <fullName evidence="3">DUF2116 family Zn-ribbon domain-containing protein</fullName>
    </recommendedName>
</protein>
<dbReference type="RefSeq" id="WP_166269405.1">
    <property type="nucleotide sequence ID" value="NZ_CP048029.1"/>
</dbReference>
<reference evidence="2" key="1">
    <citation type="submission" date="2020-01" db="EMBL/GenBank/DDBJ databases">
        <title>Caldichromatium gen. nov., sp. nov., a thermophilic purple sulfur bacterium member of the family Chromatiaceae isolated from Nakabusa hot spring, Japan.</title>
        <authorList>
            <person name="Saini M.K."/>
            <person name="Hanada S."/>
            <person name="Tank M."/>
        </authorList>
    </citation>
    <scope>NUCLEOTIDE SEQUENCE [LARGE SCALE GENOMIC DNA]</scope>
    <source>
        <strain evidence="2">No.7</strain>
    </source>
</reference>
<dbReference type="KEGG" id="cjap:GWK36_01315"/>
<accession>A0A6G7V9X0</accession>
<keyword evidence="2" id="KW-1185">Reference proteome</keyword>
<organism evidence="1 2">
    <name type="scientific">Caldichromatium japonicum</name>
    <dbReference type="NCBI Taxonomy" id="2699430"/>
    <lineage>
        <taxon>Bacteria</taxon>
        <taxon>Pseudomonadati</taxon>
        <taxon>Pseudomonadota</taxon>
        <taxon>Gammaproteobacteria</taxon>
        <taxon>Chromatiales</taxon>
        <taxon>Chromatiaceae</taxon>
        <taxon>Caldichromatium</taxon>
    </lineage>
</organism>
<evidence type="ECO:0000313" key="2">
    <source>
        <dbReference type="Proteomes" id="UP000502699"/>
    </source>
</evidence>
<evidence type="ECO:0008006" key="3">
    <source>
        <dbReference type="Google" id="ProtNLM"/>
    </source>
</evidence>
<proteinExistence type="predicted"/>
<evidence type="ECO:0000313" key="1">
    <source>
        <dbReference type="EMBL" id="QIK36859.1"/>
    </source>
</evidence>
<sequence>MADDADRAQAAIDLLLAAAIQGAKKPSGPCPTGFCLNCGEPLKDGLRWCDANCRDDWERYHAFGNRHHQ</sequence>
<gene>
    <name evidence="1" type="ORF">GWK36_01315</name>
</gene>
<dbReference type="AlphaFoldDB" id="A0A6G7V9X0"/>
<dbReference type="EMBL" id="CP048029">
    <property type="protein sequence ID" value="QIK36859.1"/>
    <property type="molecule type" value="Genomic_DNA"/>
</dbReference>
<dbReference type="Proteomes" id="UP000502699">
    <property type="component" value="Chromosome"/>
</dbReference>
<name>A0A6G7V9X0_9GAMM</name>